<keyword evidence="2" id="KW-0496">Mitochondrion</keyword>
<dbReference type="InterPro" id="IPR018828">
    <property type="entry name" value="RRG7"/>
</dbReference>
<evidence type="ECO:0000313" key="4">
    <source>
        <dbReference type="EMBL" id="KAF2459782.1"/>
    </source>
</evidence>
<name>A0A6A6P7Q1_9PEZI</name>
<dbReference type="PANTHER" id="PTHR28133:SF1">
    <property type="entry name" value="REQUIRED FOR RESPIRATORY GROWTH PROTEIN 7, MITOCHONDRIAL"/>
    <property type="match status" value="1"/>
</dbReference>
<feature type="region of interest" description="Disordered" evidence="3">
    <location>
        <begin position="16"/>
        <end position="37"/>
    </location>
</feature>
<sequence>MFSRAPCFRAFTTSTSLHSPRSRTSTEPSASISPGSTAHSSLSSFLDHARRTGLSPHSSVYKGTLFEYRAVDALACLGFDLTRVGRANDRGIDLRGWWRLPSAGGGGGDGGAFTGDTTQADVPVVAQCKADVVAAQPRAVRELEGAMAGAPPGWKGDGVLGLLVARGRATAAVRDAVARSRRPLGFIAAQIVGRIVHFMWNKAAAEGCGLIGYGVALKRSADASDGGEVVLTRDSRVVSVKKRRKRMVK</sequence>
<keyword evidence="5" id="KW-1185">Reference proteome</keyword>
<dbReference type="GO" id="GO:0005739">
    <property type="term" value="C:mitochondrion"/>
    <property type="evidence" value="ECO:0007669"/>
    <property type="project" value="UniProtKB-SubCell"/>
</dbReference>
<evidence type="ECO:0000256" key="2">
    <source>
        <dbReference type="ARBA" id="ARBA00023128"/>
    </source>
</evidence>
<organism evidence="4 5">
    <name type="scientific">Lineolata rhizophorae</name>
    <dbReference type="NCBI Taxonomy" id="578093"/>
    <lineage>
        <taxon>Eukaryota</taxon>
        <taxon>Fungi</taxon>
        <taxon>Dikarya</taxon>
        <taxon>Ascomycota</taxon>
        <taxon>Pezizomycotina</taxon>
        <taxon>Dothideomycetes</taxon>
        <taxon>Dothideomycetes incertae sedis</taxon>
        <taxon>Lineolatales</taxon>
        <taxon>Lineolataceae</taxon>
        <taxon>Lineolata</taxon>
    </lineage>
</organism>
<evidence type="ECO:0000256" key="1">
    <source>
        <dbReference type="ARBA" id="ARBA00004173"/>
    </source>
</evidence>
<dbReference type="EMBL" id="MU001674">
    <property type="protein sequence ID" value="KAF2459782.1"/>
    <property type="molecule type" value="Genomic_DNA"/>
</dbReference>
<proteinExistence type="predicted"/>
<evidence type="ECO:0008006" key="6">
    <source>
        <dbReference type="Google" id="ProtNLM"/>
    </source>
</evidence>
<protein>
    <recommendedName>
        <fullName evidence="6">Required for respiratory growth protein 7, mitochondrial</fullName>
    </recommendedName>
</protein>
<dbReference type="OrthoDB" id="20734at2759"/>
<dbReference type="Proteomes" id="UP000799766">
    <property type="component" value="Unassembled WGS sequence"/>
</dbReference>
<accession>A0A6A6P7Q1</accession>
<evidence type="ECO:0000256" key="3">
    <source>
        <dbReference type="SAM" id="MobiDB-lite"/>
    </source>
</evidence>
<dbReference type="PANTHER" id="PTHR28133">
    <property type="entry name" value="REQUIRED FOR RESPIRATORY GROWTH PROTEIN 7, MITOCHONDRIAL"/>
    <property type="match status" value="1"/>
</dbReference>
<dbReference type="AlphaFoldDB" id="A0A6A6P7Q1"/>
<comment type="subcellular location">
    <subcellularLocation>
        <location evidence="1">Mitochondrion</location>
    </subcellularLocation>
</comment>
<dbReference type="Pfam" id="PF10356">
    <property type="entry name" value="RRG7"/>
    <property type="match status" value="2"/>
</dbReference>
<evidence type="ECO:0000313" key="5">
    <source>
        <dbReference type="Proteomes" id="UP000799766"/>
    </source>
</evidence>
<reference evidence="4" key="1">
    <citation type="journal article" date="2020" name="Stud. Mycol.">
        <title>101 Dothideomycetes genomes: a test case for predicting lifestyles and emergence of pathogens.</title>
        <authorList>
            <person name="Haridas S."/>
            <person name="Albert R."/>
            <person name="Binder M."/>
            <person name="Bloem J."/>
            <person name="Labutti K."/>
            <person name="Salamov A."/>
            <person name="Andreopoulos B."/>
            <person name="Baker S."/>
            <person name="Barry K."/>
            <person name="Bills G."/>
            <person name="Bluhm B."/>
            <person name="Cannon C."/>
            <person name="Castanera R."/>
            <person name="Culley D."/>
            <person name="Daum C."/>
            <person name="Ezra D."/>
            <person name="Gonzalez J."/>
            <person name="Henrissat B."/>
            <person name="Kuo A."/>
            <person name="Liang C."/>
            <person name="Lipzen A."/>
            <person name="Lutzoni F."/>
            <person name="Magnuson J."/>
            <person name="Mondo S."/>
            <person name="Nolan M."/>
            <person name="Ohm R."/>
            <person name="Pangilinan J."/>
            <person name="Park H.-J."/>
            <person name="Ramirez L."/>
            <person name="Alfaro M."/>
            <person name="Sun H."/>
            <person name="Tritt A."/>
            <person name="Yoshinaga Y."/>
            <person name="Zwiers L.-H."/>
            <person name="Turgeon B."/>
            <person name="Goodwin S."/>
            <person name="Spatafora J."/>
            <person name="Crous P."/>
            <person name="Grigoriev I."/>
        </authorList>
    </citation>
    <scope>NUCLEOTIDE SEQUENCE</scope>
    <source>
        <strain evidence="4">ATCC 16933</strain>
    </source>
</reference>
<gene>
    <name evidence="4" type="ORF">BDY21DRAFT_299093</name>
</gene>